<protein>
    <submittedName>
        <fullName evidence="7">Membrane protein</fullName>
    </submittedName>
</protein>
<feature type="transmembrane region" description="Helical" evidence="5">
    <location>
        <begin position="31"/>
        <end position="50"/>
    </location>
</feature>
<feature type="transmembrane region" description="Helical" evidence="5">
    <location>
        <begin position="123"/>
        <end position="143"/>
    </location>
</feature>
<dbReference type="RefSeq" id="WP_039461398.1">
    <property type="nucleotide sequence ID" value="NZ_JWLZ01000153.1"/>
</dbReference>
<comment type="subcellular location">
    <subcellularLocation>
        <location evidence="1">Membrane</location>
        <topology evidence="1">Multi-pass membrane protein</topology>
    </subcellularLocation>
</comment>
<evidence type="ECO:0000256" key="1">
    <source>
        <dbReference type="ARBA" id="ARBA00004141"/>
    </source>
</evidence>
<evidence type="ECO:0000256" key="4">
    <source>
        <dbReference type="ARBA" id="ARBA00023136"/>
    </source>
</evidence>
<dbReference type="InterPro" id="IPR006977">
    <property type="entry name" value="Yip1_dom"/>
</dbReference>
<proteinExistence type="predicted"/>
<reference evidence="7 8" key="1">
    <citation type="submission" date="2014-12" db="EMBL/GenBank/DDBJ databases">
        <title>Genome sequencing of Photobacterium gaetbulicola AD005a.</title>
        <authorList>
            <person name="Adrian T.G.S."/>
            <person name="Chan K.G."/>
        </authorList>
    </citation>
    <scope>NUCLEOTIDE SEQUENCE [LARGE SCALE GENOMIC DNA]</scope>
    <source>
        <strain evidence="7 8">AD005a</strain>
    </source>
</reference>
<feature type="transmembrane region" description="Helical" evidence="5">
    <location>
        <begin position="93"/>
        <end position="111"/>
    </location>
</feature>
<feature type="transmembrane region" description="Helical" evidence="5">
    <location>
        <begin position="208"/>
        <end position="228"/>
    </location>
</feature>
<evidence type="ECO:0000259" key="6">
    <source>
        <dbReference type="Pfam" id="PF04893"/>
    </source>
</evidence>
<accession>A0A0B9G4U4</accession>
<keyword evidence="3 5" id="KW-1133">Transmembrane helix</keyword>
<dbReference type="Pfam" id="PF04893">
    <property type="entry name" value="Yip1"/>
    <property type="match status" value="1"/>
</dbReference>
<dbReference type="Proteomes" id="UP000031278">
    <property type="component" value="Unassembled WGS sequence"/>
</dbReference>
<gene>
    <name evidence="7" type="ORF">RJ45_10730</name>
</gene>
<keyword evidence="2 5" id="KW-0812">Transmembrane</keyword>
<evidence type="ECO:0000313" key="7">
    <source>
        <dbReference type="EMBL" id="KHT63629.1"/>
    </source>
</evidence>
<evidence type="ECO:0000256" key="2">
    <source>
        <dbReference type="ARBA" id="ARBA00022692"/>
    </source>
</evidence>
<comment type="caution">
    <text evidence="7">The sequence shown here is derived from an EMBL/GenBank/DDBJ whole genome shotgun (WGS) entry which is preliminary data.</text>
</comment>
<dbReference type="GO" id="GO:0016020">
    <property type="term" value="C:membrane"/>
    <property type="evidence" value="ECO:0007669"/>
    <property type="project" value="UniProtKB-SubCell"/>
</dbReference>
<keyword evidence="4 5" id="KW-0472">Membrane</keyword>
<dbReference type="EMBL" id="JWLZ01000153">
    <property type="protein sequence ID" value="KHT63629.1"/>
    <property type="molecule type" value="Genomic_DNA"/>
</dbReference>
<dbReference type="AlphaFoldDB" id="A0A0B9G4U4"/>
<evidence type="ECO:0000256" key="5">
    <source>
        <dbReference type="SAM" id="Phobius"/>
    </source>
</evidence>
<feature type="domain" description="Yip1" evidence="6">
    <location>
        <begin position="13"/>
        <end position="223"/>
    </location>
</feature>
<organism evidence="7 8">
    <name type="scientific">Photobacterium gaetbulicola</name>
    <dbReference type="NCBI Taxonomy" id="1295392"/>
    <lineage>
        <taxon>Bacteria</taxon>
        <taxon>Pseudomonadati</taxon>
        <taxon>Pseudomonadota</taxon>
        <taxon>Gammaproteobacteria</taxon>
        <taxon>Vibrionales</taxon>
        <taxon>Vibrionaceae</taxon>
        <taxon>Photobacterium</taxon>
    </lineage>
</organism>
<evidence type="ECO:0000256" key="3">
    <source>
        <dbReference type="ARBA" id="ARBA00022989"/>
    </source>
</evidence>
<name>A0A0B9G4U4_9GAMM</name>
<sequence length="229" mass="25743">MTPSKNPFVAVLDTFRSPIDCFAAVHERPKWAFLPYLLIIIGPFFFWGGYFNHVNMDWLQQTLMMQLPNVDQQVQEAWLTKEVLLAGEVFSDFFGRTAAIFVLALWLNLATKSNSYKHSFGKWLAAACFIMLPAIIGDFASYLNAVFNTTNFLPNAADLNSLNGFLKLPLNHPWSAFATTAPLLAPWYIALSYAAVAAWTDYDRAKCIIVAALPWLLTLIVWPVMIIAA</sequence>
<feature type="transmembrane region" description="Helical" evidence="5">
    <location>
        <begin position="174"/>
        <end position="196"/>
    </location>
</feature>
<evidence type="ECO:0000313" key="8">
    <source>
        <dbReference type="Proteomes" id="UP000031278"/>
    </source>
</evidence>